<dbReference type="GeneTree" id="ENSGT00990000213850"/>
<evidence type="ECO:0000313" key="2">
    <source>
        <dbReference type="Proteomes" id="UP000472274"/>
    </source>
</evidence>
<name>A0A674JLM5_9SAUR</name>
<evidence type="ECO:0000313" key="1">
    <source>
        <dbReference type="Ensembl" id="ENSTMTP00000022701.1"/>
    </source>
</evidence>
<proteinExistence type="predicted"/>
<dbReference type="InParanoid" id="A0A674JLM5"/>
<keyword evidence="2" id="KW-1185">Reference proteome</keyword>
<dbReference type="AlphaFoldDB" id="A0A674JLM5"/>
<reference evidence="1" key="1">
    <citation type="submission" date="2025-08" db="UniProtKB">
        <authorList>
            <consortium name="Ensembl"/>
        </authorList>
    </citation>
    <scope>IDENTIFICATION</scope>
</reference>
<organism evidence="1 2">
    <name type="scientific">Terrapene triunguis</name>
    <name type="common">Three-toed box turtle</name>
    <dbReference type="NCBI Taxonomy" id="2587831"/>
    <lineage>
        <taxon>Eukaryota</taxon>
        <taxon>Metazoa</taxon>
        <taxon>Chordata</taxon>
        <taxon>Craniata</taxon>
        <taxon>Vertebrata</taxon>
        <taxon>Euteleostomi</taxon>
        <taxon>Archelosauria</taxon>
        <taxon>Testudinata</taxon>
        <taxon>Testudines</taxon>
        <taxon>Cryptodira</taxon>
        <taxon>Durocryptodira</taxon>
        <taxon>Testudinoidea</taxon>
        <taxon>Emydidae</taxon>
        <taxon>Terrapene</taxon>
    </lineage>
</organism>
<dbReference type="Proteomes" id="UP000472274">
    <property type="component" value="Unplaced"/>
</dbReference>
<sequence>MNYFTAQQRKERDKHNLFKLTKDCSFQSGLHCPISDVHINRKEVERISRECRNESFWYRGR</sequence>
<accession>A0A674JLM5</accession>
<dbReference type="Ensembl" id="ENSTMTT00000023506.1">
    <property type="protein sequence ID" value="ENSTMTP00000022701.1"/>
    <property type="gene ID" value="ENSTMTG00000016591.1"/>
</dbReference>
<reference evidence="1" key="2">
    <citation type="submission" date="2025-09" db="UniProtKB">
        <authorList>
            <consortium name="Ensembl"/>
        </authorList>
    </citation>
    <scope>IDENTIFICATION</scope>
</reference>
<protein>
    <submittedName>
        <fullName evidence="1">Uncharacterized protein</fullName>
    </submittedName>
</protein>